<feature type="region of interest" description="Disordered" evidence="1">
    <location>
        <begin position="16"/>
        <end position="44"/>
    </location>
</feature>
<organism evidence="2 3">
    <name type="scientific">Adineta ricciae</name>
    <name type="common">Rotifer</name>
    <dbReference type="NCBI Taxonomy" id="249248"/>
    <lineage>
        <taxon>Eukaryota</taxon>
        <taxon>Metazoa</taxon>
        <taxon>Spiralia</taxon>
        <taxon>Gnathifera</taxon>
        <taxon>Rotifera</taxon>
        <taxon>Eurotatoria</taxon>
        <taxon>Bdelloidea</taxon>
        <taxon>Adinetida</taxon>
        <taxon>Adinetidae</taxon>
        <taxon>Adineta</taxon>
    </lineage>
</organism>
<name>A0A816H7D2_ADIRI</name>
<accession>A0A816H7D2</accession>
<keyword evidence="3" id="KW-1185">Reference proteome</keyword>
<dbReference type="Proteomes" id="UP000663828">
    <property type="component" value="Unassembled WGS sequence"/>
</dbReference>
<feature type="compositionally biased region" description="Pro residues" evidence="1">
    <location>
        <begin position="100"/>
        <end position="109"/>
    </location>
</feature>
<feature type="non-terminal residue" evidence="2">
    <location>
        <position position="1"/>
    </location>
</feature>
<evidence type="ECO:0000256" key="1">
    <source>
        <dbReference type="SAM" id="MobiDB-lite"/>
    </source>
</evidence>
<feature type="compositionally biased region" description="Basic and acidic residues" evidence="1">
    <location>
        <begin position="16"/>
        <end position="42"/>
    </location>
</feature>
<feature type="compositionally biased region" description="Low complexity" evidence="1">
    <location>
        <begin position="110"/>
        <end position="127"/>
    </location>
</feature>
<comment type="caution">
    <text evidence="2">The sequence shown here is derived from an EMBL/GenBank/DDBJ whole genome shotgun (WGS) entry which is preliminary data.</text>
</comment>
<feature type="region of interest" description="Disordered" evidence="1">
    <location>
        <begin position="76"/>
        <end position="132"/>
    </location>
</feature>
<dbReference type="AlphaFoldDB" id="A0A816H7D2"/>
<dbReference type="EMBL" id="CAJNOR010015901">
    <property type="protein sequence ID" value="CAF1683616.1"/>
    <property type="molecule type" value="Genomic_DNA"/>
</dbReference>
<evidence type="ECO:0000313" key="2">
    <source>
        <dbReference type="EMBL" id="CAF1683616.1"/>
    </source>
</evidence>
<sequence length="153" mass="17462">MAQSWVELLRVADSNSRSEIEKLEEERRKRERLNQKAEKARPVDQAAIQKILERRRCEQEQQKLAEEQRLKKVNELKKQQKANFQIKKQSQAKANSSQATPPPPPPAPRTAPRSAPAKPPAVAKKPAPSIPYEDLMLYAQLKDSKKPLPKELA</sequence>
<feature type="compositionally biased region" description="Polar residues" evidence="1">
    <location>
        <begin position="81"/>
        <end position="98"/>
    </location>
</feature>
<proteinExistence type="predicted"/>
<gene>
    <name evidence="2" type="ORF">XAT740_LOCUS61243</name>
</gene>
<reference evidence="2" key="1">
    <citation type="submission" date="2021-02" db="EMBL/GenBank/DDBJ databases">
        <authorList>
            <person name="Nowell W R."/>
        </authorList>
    </citation>
    <scope>NUCLEOTIDE SEQUENCE</scope>
</reference>
<evidence type="ECO:0000313" key="3">
    <source>
        <dbReference type="Proteomes" id="UP000663828"/>
    </source>
</evidence>
<protein>
    <submittedName>
        <fullName evidence="2">Uncharacterized protein</fullName>
    </submittedName>
</protein>